<evidence type="ECO:0000259" key="1">
    <source>
        <dbReference type="Pfam" id="PF05773"/>
    </source>
</evidence>
<evidence type="ECO:0000259" key="2">
    <source>
        <dbReference type="Pfam" id="PF06544"/>
    </source>
</evidence>
<evidence type="ECO:0000313" key="3">
    <source>
        <dbReference type="EMBL" id="CBN74926.1"/>
    </source>
</evidence>
<dbReference type="PANTHER" id="PTHR15955:SF8">
    <property type="entry name" value="RWD DOMAIN-CONTAINING PROTEIN 2B-RELATED"/>
    <property type="match status" value="1"/>
</dbReference>
<dbReference type="eggNOG" id="ENOG502QR2G">
    <property type="taxonomic scope" value="Eukaryota"/>
</dbReference>
<proteinExistence type="predicted"/>
<keyword evidence="4" id="KW-1185">Reference proteome</keyword>
<gene>
    <name evidence="3" type="ORF">Esi_0060_0013</name>
</gene>
<accession>D8LQP9</accession>
<dbReference type="InterPro" id="IPR006575">
    <property type="entry name" value="RWD_dom"/>
</dbReference>
<dbReference type="AlphaFoldDB" id="D8LQP9"/>
<dbReference type="InterPro" id="IPR016135">
    <property type="entry name" value="UBQ-conjugating_enzyme/RWD"/>
</dbReference>
<organism evidence="3 4">
    <name type="scientific">Ectocarpus siliculosus</name>
    <name type="common">Brown alga</name>
    <name type="synonym">Conferva siliculosa</name>
    <dbReference type="NCBI Taxonomy" id="2880"/>
    <lineage>
        <taxon>Eukaryota</taxon>
        <taxon>Sar</taxon>
        <taxon>Stramenopiles</taxon>
        <taxon>Ochrophyta</taxon>
        <taxon>PX clade</taxon>
        <taxon>Phaeophyceae</taxon>
        <taxon>Ectocarpales</taxon>
        <taxon>Ectocarpaceae</taxon>
        <taxon>Ectocarpus</taxon>
    </lineage>
</organism>
<dbReference type="OrthoDB" id="432412at2759"/>
<dbReference type="InterPro" id="IPR059181">
    <property type="entry name" value="RWDD2A-B_C"/>
</dbReference>
<dbReference type="InParanoid" id="D8LQP9"/>
<dbReference type="STRING" id="2880.D8LQP9"/>
<feature type="domain" description="RWD" evidence="1">
    <location>
        <begin position="16"/>
        <end position="130"/>
    </location>
</feature>
<dbReference type="PANTHER" id="PTHR15955">
    <property type="entry name" value="RWD DOMAIN CONTAINING PROTEIN 2"/>
    <property type="match status" value="1"/>
</dbReference>
<dbReference type="InterPro" id="IPR010541">
    <property type="entry name" value="Prp3_C"/>
</dbReference>
<dbReference type="EMBL" id="FN648819">
    <property type="protein sequence ID" value="CBN74926.1"/>
    <property type="molecule type" value="Genomic_DNA"/>
</dbReference>
<dbReference type="EMBL" id="FN649750">
    <property type="protein sequence ID" value="CBN74926.1"/>
    <property type="molecule type" value="Genomic_DNA"/>
</dbReference>
<sequence>MGEEEAKMSLHEALTMQLDEMELLETAYPELTFDTPDARPLLRAALDGSFERQHTSDQKAEEIRLQEALADTPLLSFRCTLPLKEAQLRVRLPHEYPDAPLLVKVEGTPQLTVSARKAISDAVTDEATRLSRDNRREPQCLEVLGAAMQTSVDLADRESTGGQASQAGGCHEISGCGGGGMTTSAAPCLPHTCSSEGEERGISHHSNNVGATKRVVSNSGEPDGEPVFLGRRLIYSHHIIATQKRTGIMKAARDLRLGGFSKVGWPGVIVVEGEEGSCEDFVSTLRGWRWKHLTVRGEEKVRVPNGRTLDQERRLPALLIELGEKEGVSVLAKHCREAGLGELFSTLLR</sequence>
<dbReference type="CDD" id="cd24163">
    <property type="entry name" value="RWDD2_C"/>
    <property type="match status" value="1"/>
</dbReference>
<reference evidence="3 4" key="1">
    <citation type="journal article" date="2010" name="Nature">
        <title>The Ectocarpus genome and the independent evolution of multicellularity in brown algae.</title>
        <authorList>
            <person name="Cock J.M."/>
            <person name="Sterck L."/>
            <person name="Rouze P."/>
            <person name="Scornet D."/>
            <person name="Allen A.E."/>
            <person name="Amoutzias G."/>
            <person name="Anthouard V."/>
            <person name="Artiguenave F."/>
            <person name="Aury J.M."/>
            <person name="Badger J.H."/>
            <person name="Beszteri B."/>
            <person name="Billiau K."/>
            <person name="Bonnet E."/>
            <person name="Bothwell J.H."/>
            <person name="Bowler C."/>
            <person name="Boyen C."/>
            <person name="Brownlee C."/>
            <person name="Carrano C.J."/>
            <person name="Charrier B."/>
            <person name="Cho G.Y."/>
            <person name="Coelho S.M."/>
            <person name="Collen J."/>
            <person name="Corre E."/>
            <person name="Da Silva C."/>
            <person name="Delage L."/>
            <person name="Delaroque N."/>
            <person name="Dittami S.M."/>
            <person name="Doulbeau S."/>
            <person name="Elias M."/>
            <person name="Farnham G."/>
            <person name="Gachon C.M."/>
            <person name="Gschloessl B."/>
            <person name="Heesch S."/>
            <person name="Jabbari K."/>
            <person name="Jubin C."/>
            <person name="Kawai H."/>
            <person name="Kimura K."/>
            <person name="Kloareg B."/>
            <person name="Kupper F.C."/>
            <person name="Lang D."/>
            <person name="Le Bail A."/>
            <person name="Leblanc C."/>
            <person name="Lerouge P."/>
            <person name="Lohr M."/>
            <person name="Lopez P.J."/>
            <person name="Martens C."/>
            <person name="Maumus F."/>
            <person name="Michel G."/>
            <person name="Miranda-Saavedra D."/>
            <person name="Morales J."/>
            <person name="Moreau H."/>
            <person name="Motomura T."/>
            <person name="Nagasato C."/>
            <person name="Napoli C.A."/>
            <person name="Nelson D.R."/>
            <person name="Nyvall-Collen P."/>
            <person name="Peters A.F."/>
            <person name="Pommier C."/>
            <person name="Potin P."/>
            <person name="Poulain J."/>
            <person name="Quesneville H."/>
            <person name="Read B."/>
            <person name="Rensing S.A."/>
            <person name="Ritter A."/>
            <person name="Rousvoal S."/>
            <person name="Samanta M."/>
            <person name="Samson G."/>
            <person name="Schroeder D.C."/>
            <person name="Segurens B."/>
            <person name="Strittmatter M."/>
            <person name="Tonon T."/>
            <person name="Tregear J.W."/>
            <person name="Valentin K."/>
            <person name="von Dassow P."/>
            <person name="Yamagishi T."/>
            <person name="Van de Peer Y."/>
            <person name="Wincker P."/>
        </authorList>
    </citation>
    <scope>NUCLEOTIDE SEQUENCE [LARGE SCALE GENOMIC DNA]</scope>
    <source>
        <strain evidence="4">Ec32 / CCAP1310/4</strain>
    </source>
</reference>
<dbReference type="InterPro" id="IPR017359">
    <property type="entry name" value="Phi-like"/>
</dbReference>
<feature type="domain" description="Small nuclear ribonucleoprotein Prp3 C-terminal" evidence="2">
    <location>
        <begin position="233"/>
        <end position="294"/>
    </location>
</feature>
<evidence type="ECO:0000313" key="4">
    <source>
        <dbReference type="Proteomes" id="UP000002630"/>
    </source>
</evidence>
<dbReference type="Pfam" id="PF05773">
    <property type="entry name" value="RWD"/>
    <property type="match status" value="1"/>
</dbReference>
<protein>
    <submittedName>
        <fullName evidence="3">Uncharacterized protein</fullName>
    </submittedName>
</protein>
<dbReference type="Pfam" id="PF06544">
    <property type="entry name" value="Prp3_C"/>
    <property type="match status" value="1"/>
</dbReference>
<name>D8LQP9_ECTSI</name>
<dbReference type="Proteomes" id="UP000002630">
    <property type="component" value="Linkage Group LG25"/>
</dbReference>
<dbReference type="OMA" id="AGGCHEI"/>
<dbReference type="Gene3D" id="3.10.110.10">
    <property type="entry name" value="Ubiquitin Conjugating Enzyme"/>
    <property type="match status" value="1"/>
</dbReference>